<protein>
    <recommendedName>
        <fullName evidence="4">RING-type domain-containing protein</fullName>
    </recommendedName>
</protein>
<dbReference type="Gene3D" id="3.30.40.10">
    <property type="entry name" value="Zinc/RING finger domain, C3HC4 (zinc finger)"/>
    <property type="match status" value="1"/>
</dbReference>
<dbReference type="SUPFAM" id="SSF57850">
    <property type="entry name" value="RING/U-box"/>
    <property type="match status" value="1"/>
</dbReference>
<sequence length="531" mass="58315">MASPPFYEDLSPSGTQDRCDRENSSHKRRRLTSDTSPPGLAMTDPYQATSSISHPEAYYQPGFFPPVVDGFPNMSGDEYWQEQLEFAYLVANSGPPFAQYARSAQPPTMPTSSPGSEPTPAPHASLGYQALPMPPGRSVDMFSLAMHLPDNTFRDQPHLAGGPARSTFRCVGHNEMRAPVATENQPTQLPPNASVPSQMNPIPPRRSASTSVSTPSANNKNMIKLVLSRATSESIEELDELKKECPACQLDFEPDNFMATISCCATVMHATCLSAWVNSQTYQKNRACMKCRKSIDARRPLNTVVPPVTDQNWDEGADLNAPESLKGDTKIELNVTGRPVRSAHRHIRGAIGYLPQYRGAMRGAPFASVDPTMAEETRAAIDRARNEHFIEMESMKNTIRASHEVRRRAADDERTAARALLEAQTANQRGGVTMDIVPLAQKWEETKALKKAAEERYCNLQRDMEFLQRSQYNRLTALAEAAWAESARPGGRDRERERVQREEEGASQSVASSASASAESKGGASAASTSP</sequence>
<evidence type="ECO:0000256" key="1">
    <source>
        <dbReference type="SAM" id="MobiDB-lite"/>
    </source>
</evidence>
<gene>
    <name evidence="2" type="ORF">PV06_06261</name>
</gene>
<dbReference type="Proteomes" id="UP000053342">
    <property type="component" value="Unassembled WGS sequence"/>
</dbReference>
<dbReference type="OrthoDB" id="4158777at2759"/>
<dbReference type="EMBL" id="KN847336">
    <property type="protein sequence ID" value="KIW42745.1"/>
    <property type="molecule type" value="Genomic_DNA"/>
</dbReference>
<feature type="compositionally biased region" description="Low complexity" evidence="1">
    <location>
        <begin position="506"/>
        <end position="531"/>
    </location>
</feature>
<proteinExistence type="predicted"/>
<evidence type="ECO:0000313" key="3">
    <source>
        <dbReference type="Proteomes" id="UP000053342"/>
    </source>
</evidence>
<feature type="compositionally biased region" description="Basic and acidic residues" evidence="1">
    <location>
        <begin position="490"/>
        <end position="504"/>
    </location>
</feature>
<dbReference type="GeneID" id="27358335"/>
<reference evidence="2 3" key="1">
    <citation type="submission" date="2015-01" db="EMBL/GenBank/DDBJ databases">
        <title>The Genome Sequence of Exophiala oligosperma CBS72588.</title>
        <authorList>
            <consortium name="The Broad Institute Genomics Platform"/>
            <person name="Cuomo C."/>
            <person name="de Hoog S."/>
            <person name="Gorbushina A."/>
            <person name="Stielow B."/>
            <person name="Teixiera M."/>
            <person name="Abouelleil A."/>
            <person name="Chapman S.B."/>
            <person name="Priest M."/>
            <person name="Young S.K."/>
            <person name="Wortman J."/>
            <person name="Nusbaum C."/>
            <person name="Birren B."/>
        </authorList>
    </citation>
    <scope>NUCLEOTIDE SEQUENCE [LARGE SCALE GENOMIC DNA]</scope>
    <source>
        <strain evidence="2 3">CBS 72588</strain>
    </source>
</reference>
<dbReference type="VEuPathDB" id="FungiDB:PV06_06261"/>
<accession>A0A0D2DJY0</accession>
<feature type="region of interest" description="Disordered" evidence="1">
    <location>
        <begin position="1"/>
        <end position="47"/>
    </location>
</feature>
<feature type="region of interest" description="Disordered" evidence="1">
    <location>
        <begin position="102"/>
        <end position="123"/>
    </location>
</feature>
<dbReference type="InterPro" id="IPR013083">
    <property type="entry name" value="Znf_RING/FYVE/PHD"/>
</dbReference>
<dbReference type="HOGENOM" id="CLU_529961_0_0_1"/>
<evidence type="ECO:0000313" key="2">
    <source>
        <dbReference type="EMBL" id="KIW42745.1"/>
    </source>
</evidence>
<dbReference type="STRING" id="215243.A0A0D2DJY0"/>
<dbReference type="RefSeq" id="XP_016262961.1">
    <property type="nucleotide sequence ID" value="XM_016407357.1"/>
</dbReference>
<feature type="region of interest" description="Disordered" evidence="1">
    <location>
        <begin position="484"/>
        <end position="531"/>
    </location>
</feature>
<keyword evidence="3" id="KW-1185">Reference proteome</keyword>
<evidence type="ECO:0008006" key="4">
    <source>
        <dbReference type="Google" id="ProtNLM"/>
    </source>
</evidence>
<dbReference type="AlphaFoldDB" id="A0A0D2DJY0"/>
<name>A0A0D2DJY0_9EURO</name>
<organism evidence="2 3">
    <name type="scientific">Exophiala oligosperma</name>
    <dbReference type="NCBI Taxonomy" id="215243"/>
    <lineage>
        <taxon>Eukaryota</taxon>
        <taxon>Fungi</taxon>
        <taxon>Dikarya</taxon>
        <taxon>Ascomycota</taxon>
        <taxon>Pezizomycotina</taxon>
        <taxon>Eurotiomycetes</taxon>
        <taxon>Chaetothyriomycetidae</taxon>
        <taxon>Chaetothyriales</taxon>
        <taxon>Herpotrichiellaceae</taxon>
        <taxon>Exophiala</taxon>
    </lineage>
</organism>